<dbReference type="NCBIfam" id="TIGR04335">
    <property type="entry name" value="AmmeMemoSam_A"/>
    <property type="match status" value="1"/>
</dbReference>
<name>A0ABZ0S761_9GAMM</name>
<dbReference type="Proteomes" id="UP001432180">
    <property type="component" value="Chromosome"/>
</dbReference>
<dbReference type="InterPro" id="IPR027485">
    <property type="entry name" value="AMMECR1_N"/>
</dbReference>
<dbReference type="InterPro" id="IPR036071">
    <property type="entry name" value="AMMECR1_dom_sf"/>
</dbReference>
<accession>A0ABZ0S761</accession>
<dbReference type="Pfam" id="PF01871">
    <property type="entry name" value="AMMECR1"/>
    <property type="match status" value="1"/>
</dbReference>
<proteinExistence type="predicted"/>
<feature type="domain" description="AMMECR1" evidence="1">
    <location>
        <begin position="23"/>
        <end position="205"/>
    </location>
</feature>
<dbReference type="Gene3D" id="3.30.700.20">
    <property type="entry name" value="Hypothetical protein ph0010, domain 1"/>
    <property type="match status" value="1"/>
</dbReference>
<dbReference type="InterPro" id="IPR023473">
    <property type="entry name" value="AMMECR1"/>
</dbReference>
<dbReference type="PROSITE" id="PS51112">
    <property type="entry name" value="AMMECR1"/>
    <property type="match status" value="1"/>
</dbReference>
<evidence type="ECO:0000313" key="2">
    <source>
        <dbReference type="EMBL" id="WPL16357.1"/>
    </source>
</evidence>
<gene>
    <name evidence="2" type="ORF">Thiowin_01311</name>
</gene>
<dbReference type="InterPro" id="IPR002733">
    <property type="entry name" value="AMMECR1_domain"/>
</dbReference>
<dbReference type="NCBIfam" id="TIGR00296">
    <property type="entry name" value="TIGR00296 family protein"/>
    <property type="match status" value="1"/>
</dbReference>
<protein>
    <recommendedName>
        <fullName evidence="1">AMMECR1 domain-containing protein</fullName>
    </recommendedName>
</protein>
<dbReference type="EMBL" id="CP121472">
    <property type="protein sequence ID" value="WPL16357.1"/>
    <property type="molecule type" value="Genomic_DNA"/>
</dbReference>
<sequence length="205" mass="21919">MRQDNSQDMPSLSGEAGGLLAAADRQRLLAIARAAIAEGLGDGRAAGVDPAAESPTLQAPGAAFVTLELQGQLRGCIGSLEPRGSRSLAADVRENAQAAAFRDPRFPPLQQHELAPLHISISVIGPREPLACASESDLLAALSPGVDGLILEAGTRRGTFLPSVWEQLPRPADFLRHLKRKAGLADNEWPQHLQAWCYRTQYFGE</sequence>
<organism evidence="2 3">
    <name type="scientific">Thiorhodovibrio winogradskyi</name>
    <dbReference type="NCBI Taxonomy" id="77007"/>
    <lineage>
        <taxon>Bacteria</taxon>
        <taxon>Pseudomonadati</taxon>
        <taxon>Pseudomonadota</taxon>
        <taxon>Gammaproteobacteria</taxon>
        <taxon>Chromatiales</taxon>
        <taxon>Chromatiaceae</taxon>
        <taxon>Thiorhodovibrio</taxon>
    </lineage>
</organism>
<dbReference type="PANTHER" id="PTHR13016:SF0">
    <property type="entry name" value="AMME SYNDROME CANDIDATE GENE 1 PROTEIN"/>
    <property type="match status" value="1"/>
</dbReference>
<dbReference type="PANTHER" id="PTHR13016">
    <property type="entry name" value="AMMECR1 HOMOLOG"/>
    <property type="match status" value="1"/>
</dbReference>
<dbReference type="InterPro" id="IPR027623">
    <property type="entry name" value="AmmeMemoSam_A"/>
</dbReference>
<dbReference type="Gene3D" id="3.30.1490.150">
    <property type="entry name" value="Hypothetical protein ph0010, domain 2"/>
    <property type="match status" value="1"/>
</dbReference>
<evidence type="ECO:0000259" key="1">
    <source>
        <dbReference type="PROSITE" id="PS51112"/>
    </source>
</evidence>
<reference evidence="2 3" key="1">
    <citation type="journal article" date="2023" name="Microorganisms">
        <title>Thiorhodovibrio frisius and Trv. litoralis spp. nov., Two Novel Members from a Clade of Fastidious Purple Sulfur Bacteria That Exhibit Unique Red-Shifted Light-Harvesting Capabilities.</title>
        <authorList>
            <person name="Methner A."/>
            <person name="Kuzyk S.B."/>
            <person name="Petersen J."/>
            <person name="Bauer S."/>
            <person name="Brinkmann H."/>
            <person name="Sichau K."/>
            <person name="Wanner G."/>
            <person name="Wolf J."/>
            <person name="Neumann-Schaal M."/>
            <person name="Henke P."/>
            <person name="Tank M."/>
            <person name="Sproer C."/>
            <person name="Bunk B."/>
            <person name="Overmann J."/>
        </authorList>
    </citation>
    <scope>NUCLEOTIDE SEQUENCE [LARGE SCALE GENOMIC DNA]</scope>
    <source>
        <strain evidence="2 3">DSM 6702</strain>
    </source>
</reference>
<evidence type="ECO:0000313" key="3">
    <source>
        <dbReference type="Proteomes" id="UP001432180"/>
    </source>
</evidence>
<dbReference type="SUPFAM" id="SSF143447">
    <property type="entry name" value="AMMECR1-like"/>
    <property type="match status" value="1"/>
</dbReference>
<keyword evidence="3" id="KW-1185">Reference proteome</keyword>